<dbReference type="Proteomes" id="UP000092565">
    <property type="component" value="Chromosome"/>
</dbReference>
<sequence>MVGYRTEVDTRDGSCTVTLELEPRHMNRHGIVHGGMVATVLDVVCGNTAMQFFDPDGNADLVTVSLNLSYVGSTRTGAITARARPTGGGKSIAYVYGELFDDTGRLLATANGIFKRIRK</sequence>
<dbReference type="Gene3D" id="3.10.129.10">
    <property type="entry name" value="Hotdog Thioesterase"/>
    <property type="match status" value="1"/>
</dbReference>
<gene>
    <name evidence="4" type="ORF">JL2886_02924</name>
    <name evidence="5" type="ORF">PXK24_06190</name>
</gene>
<dbReference type="AlphaFoldDB" id="A0A1B0ZUK2"/>
<dbReference type="InterPro" id="IPR029069">
    <property type="entry name" value="HotDog_dom_sf"/>
</dbReference>
<name>A0A1B0ZUK2_9RHOB</name>
<dbReference type="InterPro" id="IPR003736">
    <property type="entry name" value="PAAI_dom"/>
</dbReference>
<dbReference type="EMBL" id="CP015124">
    <property type="protein sequence ID" value="ANP37810.1"/>
    <property type="molecule type" value="Genomic_DNA"/>
</dbReference>
<evidence type="ECO:0000259" key="3">
    <source>
        <dbReference type="Pfam" id="PF03061"/>
    </source>
</evidence>
<dbReference type="CDD" id="cd03443">
    <property type="entry name" value="PaaI_thioesterase"/>
    <property type="match status" value="1"/>
</dbReference>
<evidence type="ECO:0000313" key="5">
    <source>
        <dbReference type="EMBL" id="MDE4165274.1"/>
    </source>
</evidence>
<dbReference type="NCBIfam" id="TIGR00369">
    <property type="entry name" value="unchar_dom_1"/>
    <property type="match status" value="1"/>
</dbReference>
<dbReference type="Proteomes" id="UP001218364">
    <property type="component" value="Unassembled WGS sequence"/>
</dbReference>
<keyword evidence="2" id="KW-0378">Hydrolase</keyword>
<feature type="domain" description="Thioesterase" evidence="3">
    <location>
        <begin position="29"/>
        <end position="107"/>
    </location>
</feature>
<evidence type="ECO:0000313" key="6">
    <source>
        <dbReference type="Proteomes" id="UP000092565"/>
    </source>
</evidence>
<evidence type="ECO:0000256" key="2">
    <source>
        <dbReference type="ARBA" id="ARBA00022801"/>
    </source>
</evidence>
<evidence type="ECO:0000256" key="1">
    <source>
        <dbReference type="ARBA" id="ARBA00008324"/>
    </source>
</evidence>
<evidence type="ECO:0000313" key="7">
    <source>
        <dbReference type="Proteomes" id="UP001218364"/>
    </source>
</evidence>
<comment type="similarity">
    <text evidence="1">Belongs to the thioesterase PaaI family.</text>
</comment>
<dbReference type="PANTHER" id="PTHR21660:SF1">
    <property type="entry name" value="ACYL-COENZYME A THIOESTERASE 13"/>
    <property type="match status" value="1"/>
</dbReference>
<reference evidence="4 6" key="1">
    <citation type="submission" date="2016-04" db="EMBL/GenBank/DDBJ databases">
        <authorList>
            <person name="Evans L.H."/>
            <person name="Alamgir A."/>
            <person name="Owens N."/>
            <person name="Weber N.D."/>
            <person name="Virtaneva K."/>
            <person name="Barbian K."/>
            <person name="Babar A."/>
            <person name="Rosenke K."/>
        </authorList>
    </citation>
    <scope>NUCLEOTIDE SEQUENCE [LARGE SCALE GENOMIC DNA]</scope>
    <source>
        <strain evidence="4 6">JL2886</strain>
    </source>
</reference>
<dbReference type="GO" id="GO:0047617">
    <property type="term" value="F:fatty acyl-CoA hydrolase activity"/>
    <property type="evidence" value="ECO:0007669"/>
    <property type="project" value="InterPro"/>
</dbReference>
<protein>
    <submittedName>
        <fullName evidence="4 5">Thioesterase</fullName>
    </submittedName>
</protein>
<evidence type="ECO:0000313" key="4">
    <source>
        <dbReference type="EMBL" id="ANP37810.1"/>
    </source>
</evidence>
<dbReference type="InterPro" id="IPR039298">
    <property type="entry name" value="ACOT13"/>
</dbReference>
<dbReference type="InterPro" id="IPR006683">
    <property type="entry name" value="Thioestr_dom"/>
</dbReference>
<organism evidence="4 6">
    <name type="scientific">Phaeobacter gallaeciensis</name>
    <dbReference type="NCBI Taxonomy" id="60890"/>
    <lineage>
        <taxon>Bacteria</taxon>
        <taxon>Pseudomonadati</taxon>
        <taxon>Pseudomonadota</taxon>
        <taxon>Alphaproteobacteria</taxon>
        <taxon>Rhodobacterales</taxon>
        <taxon>Roseobacteraceae</taxon>
        <taxon>Phaeobacter</taxon>
    </lineage>
</organism>
<dbReference type="SUPFAM" id="SSF54637">
    <property type="entry name" value="Thioesterase/thiol ester dehydrase-isomerase"/>
    <property type="match status" value="1"/>
</dbReference>
<keyword evidence="6" id="KW-1185">Reference proteome</keyword>
<dbReference type="Pfam" id="PF03061">
    <property type="entry name" value="4HBT"/>
    <property type="match status" value="1"/>
</dbReference>
<accession>A0A1B0ZUK2</accession>
<dbReference type="PANTHER" id="PTHR21660">
    <property type="entry name" value="THIOESTERASE SUPERFAMILY MEMBER-RELATED"/>
    <property type="match status" value="1"/>
</dbReference>
<dbReference type="EMBL" id="JARCJK010000002">
    <property type="protein sequence ID" value="MDE4165274.1"/>
    <property type="molecule type" value="Genomic_DNA"/>
</dbReference>
<reference evidence="5 7" key="2">
    <citation type="submission" date="2023-02" db="EMBL/GenBank/DDBJ databases">
        <title>Population genomics of bacteria associated with diatom.</title>
        <authorList>
            <person name="Xie J."/>
            <person name="Wang H."/>
        </authorList>
    </citation>
    <scope>NUCLEOTIDE SEQUENCE [LARGE SCALE GENOMIC DNA]</scope>
    <source>
        <strain evidence="5 7">PT47_8</strain>
    </source>
</reference>
<proteinExistence type="inferred from homology"/>